<protein>
    <submittedName>
        <fullName evidence="1">Uncharacterized protein</fullName>
    </submittedName>
</protein>
<dbReference type="Proteomes" id="UP000324222">
    <property type="component" value="Unassembled WGS sequence"/>
</dbReference>
<keyword evidence="2" id="KW-1185">Reference proteome</keyword>
<gene>
    <name evidence="1" type="ORF">E2C01_026416</name>
</gene>
<sequence length="87" mass="9548">MADDMAAAARVTTYILKTPTDFHYQVIILPSDFQGFGLFGAWAGSAPHPAHPGTPRGRHKILYLLTGGQKSPLHLFFFFSSKAIIQC</sequence>
<accession>A0A5B7EIP9</accession>
<name>A0A5B7EIP9_PORTR</name>
<evidence type="ECO:0000313" key="2">
    <source>
        <dbReference type="Proteomes" id="UP000324222"/>
    </source>
</evidence>
<dbReference type="AlphaFoldDB" id="A0A5B7EIP9"/>
<proteinExistence type="predicted"/>
<organism evidence="1 2">
    <name type="scientific">Portunus trituberculatus</name>
    <name type="common">Swimming crab</name>
    <name type="synonym">Neptunus trituberculatus</name>
    <dbReference type="NCBI Taxonomy" id="210409"/>
    <lineage>
        <taxon>Eukaryota</taxon>
        <taxon>Metazoa</taxon>
        <taxon>Ecdysozoa</taxon>
        <taxon>Arthropoda</taxon>
        <taxon>Crustacea</taxon>
        <taxon>Multicrustacea</taxon>
        <taxon>Malacostraca</taxon>
        <taxon>Eumalacostraca</taxon>
        <taxon>Eucarida</taxon>
        <taxon>Decapoda</taxon>
        <taxon>Pleocyemata</taxon>
        <taxon>Brachyura</taxon>
        <taxon>Eubrachyura</taxon>
        <taxon>Portunoidea</taxon>
        <taxon>Portunidae</taxon>
        <taxon>Portuninae</taxon>
        <taxon>Portunus</taxon>
    </lineage>
</organism>
<dbReference type="EMBL" id="VSRR010002754">
    <property type="protein sequence ID" value="MPC33076.1"/>
    <property type="molecule type" value="Genomic_DNA"/>
</dbReference>
<evidence type="ECO:0000313" key="1">
    <source>
        <dbReference type="EMBL" id="MPC33076.1"/>
    </source>
</evidence>
<reference evidence="1 2" key="1">
    <citation type="submission" date="2019-05" db="EMBL/GenBank/DDBJ databases">
        <title>Another draft genome of Portunus trituberculatus and its Hox gene families provides insights of decapod evolution.</title>
        <authorList>
            <person name="Jeong J.-H."/>
            <person name="Song I."/>
            <person name="Kim S."/>
            <person name="Choi T."/>
            <person name="Kim D."/>
            <person name="Ryu S."/>
            <person name="Kim W."/>
        </authorList>
    </citation>
    <scope>NUCLEOTIDE SEQUENCE [LARGE SCALE GENOMIC DNA]</scope>
    <source>
        <tissue evidence="1">Muscle</tissue>
    </source>
</reference>
<comment type="caution">
    <text evidence="1">The sequence shown here is derived from an EMBL/GenBank/DDBJ whole genome shotgun (WGS) entry which is preliminary data.</text>
</comment>